<feature type="compositionally biased region" description="Low complexity" evidence="1">
    <location>
        <begin position="863"/>
        <end position="874"/>
    </location>
</feature>
<keyword evidence="3" id="KW-1185">Reference proteome</keyword>
<evidence type="ECO:0000313" key="2">
    <source>
        <dbReference type="EMBL" id="CAK9093960.1"/>
    </source>
</evidence>
<gene>
    <name evidence="2" type="ORF">CCMP2556_LOCUS44844</name>
</gene>
<evidence type="ECO:0000313" key="3">
    <source>
        <dbReference type="Proteomes" id="UP001642484"/>
    </source>
</evidence>
<dbReference type="EMBL" id="CAXAMN010025273">
    <property type="protein sequence ID" value="CAK9093960.1"/>
    <property type="molecule type" value="Genomic_DNA"/>
</dbReference>
<organism evidence="2 3">
    <name type="scientific">Durusdinium trenchii</name>
    <dbReference type="NCBI Taxonomy" id="1381693"/>
    <lineage>
        <taxon>Eukaryota</taxon>
        <taxon>Sar</taxon>
        <taxon>Alveolata</taxon>
        <taxon>Dinophyceae</taxon>
        <taxon>Suessiales</taxon>
        <taxon>Symbiodiniaceae</taxon>
        <taxon>Durusdinium</taxon>
    </lineage>
</organism>
<name>A0ABP0R082_9DINO</name>
<feature type="region of interest" description="Disordered" evidence="1">
    <location>
        <begin position="863"/>
        <end position="886"/>
    </location>
</feature>
<evidence type="ECO:0000256" key="1">
    <source>
        <dbReference type="SAM" id="MobiDB-lite"/>
    </source>
</evidence>
<comment type="caution">
    <text evidence="2">The sequence shown here is derived from an EMBL/GenBank/DDBJ whole genome shotgun (WGS) entry which is preliminary data.</text>
</comment>
<accession>A0ABP0R082</accession>
<reference evidence="2 3" key="1">
    <citation type="submission" date="2024-02" db="EMBL/GenBank/DDBJ databases">
        <authorList>
            <person name="Chen Y."/>
            <person name="Shah S."/>
            <person name="Dougan E. K."/>
            <person name="Thang M."/>
            <person name="Chan C."/>
        </authorList>
    </citation>
    <scope>NUCLEOTIDE SEQUENCE [LARGE SCALE GENOMIC DNA]</scope>
</reference>
<sequence>MQPSRPPLRAPVLRHALPRPSVARRAKACVAGSSRDLREHLLLAAAGCCLGRGAFKDAWKSLDDPSKSFEALFPERSRRASESLAPQRPVALLDSQLRSAPSPQALRRALRQAQEKRWLNGALVATAAQRCGEARWWEQLVEVIEASRGLSLSPAQQRTVLLALASAGHGRGSEVLRLAVEVWTPPVDTLEDGKSMVSAAFKLCRALGTEQAALLWADQLWDWARRVLPPEAWSSGTLPEQRLGLLELQQRYEEVDAMVRTLTPTAWLLRNLLSADATLRDWQRADELWAQMARAAPADGLAYAAYAKVHLLCGRPGAGLEILDQIMHGVHEEDTYLDAQYAIDYLQMLLVVCHSHTDAVNLQRLRGHMAQGSFLVSLSNSRGLQRHWDRLEVYPTLSPLPRSLKALGHQLLATPYRAATVKDLLVTRAAQESVMKDWDFAPNSGYLWDFAAPSGKREAENAQKTGDKKVETRREVNVDEEPGVHGFGFSEVLDKAHVAEHSERSGFGDRPAFLYPTGGFEAECFERSRRWEQPSRNPGTWGLVGGMLSPEERWIYRSNGLPEWLWKRVLRRAALREALEEMGGSESDLAKAKIIFEPLCVQVTQDGQVVRLGRKVVEAVVPAGLTFMEVDEQRSRPLRIGSSHTFVFVYVIDGLRDGVGFLDDQWRPREPPQWGEVDESQGVFGYEWRPLSYIDEASAACHLHPVVRLLQAADVRAAADALAEGSRVVPSIAWRDGSVQMLQMMATAAETKSWLGQRDGSGCSLSSCEGMEKAVEALQYFKEEQGPLEYHDGELWGGRVGPMLRLCAAAVERNGSVWADWTDASKHSLQDWENWDFDGSGQQSWMKARGQVLRNLLADAGSADAAATAPGDAPGADERGRRWRRA</sequence>
<protein>
    <submittedName>
        <fullName evidence="2">Uncharacterized protein</fullName>
    </submittedName>
</protein>
<proteinExistence type="predicted"/>
<dbReference type="Proteomes" id="UP001642484">
    <property type="component" value="Unassembled WGS sequence"/>
</dbReference>